<accession>A0A8I3WMM9</accession>
<dbReference type="SUPFAM" id="SSF51735">
    <property type="entry name" value="NAD(P)-binding Rossmann-fold domains"/>
    <property type="match status" value="1"/>
</dbReference>
<dbReference type="InterPro" id="IPR036291">
    <property type="entry name" value="NAD(P)-bd_dom_sf"/>
</dbReference>
<dbReference type="PANTHER" id="PTHR11510">
    <property type="entry name" value="MYO-INOSITOL-1 PHOSPHATE SYNTHASE"/>
    <property type="match status" value="1"/>
</dbReference>
<dbReference type="GeneTree" id="ENSGT00390000018395"/>
<dbReference type="AlphaFoldDB" id="A0A8I3WMM9"/>
<organism evidence="1 2">
    <name type="scientific">Callithrix jacchus</name>
    <name type="common">White-tufted-ear marmoset</name>
    <name type="synonym">Simia Jacchus</name>
    <dbReference type="NCBI Taxonomy" id="9483"/>
    <lineage>
        <taxon>Eukaryota</taxon>
        <taxon>Metazoa</taxon>
        <taxon>Chordata</taxon>
        <taxon>Craniata</taxon>
        <taxon>Vertebrata</taxon>
        <taxon>Euteleostomi</taxon>
        <taxon>Mammalia</taxon>
        <taxon>Eutheria</taxon>
        <taxon>Euarchontoglires</taxon>
        <taxon>Primates</taxon>
        <taxon>Haplorrhini</taxon>
        <taxon>Platyrrhini</taxon>
        <taxon>Cebidae</taxon>
        <taxon>Callitrichinae</taxon>
        <taxon>Callithrix</taxon>
        <taxon>Callithrix</taxon>
    </lineage>
</organism>
<dbReference type="GO" id="GO:0006021">
    <property type="term" value="P:inositol biosynthetic process"/>
    <property type="evidence" value="ECO:0007669"/>
    <property type="project" value="InterPro"/>
</dbReference>
<dbReference type="Proteomes" id="UP000008225">
    <property type="component" value="Chromosome 6"/>
</dbReference>
<evidence type="ECO:0000313" key="2">
    <source>
        <dbReference type="Proteomes" id="UP000008225"/>
    </source>
</evidence>
<sequence>MEATAQVFVERPDVVFGPEAIEAQFEYWTTRVSREGTARQVPRFGVMLVGWGRNNCSKITTAVLANPLRLSWPRSRGRKEANYYGSLTQAGTVSLGSDAKGQEVFVPFSALLPMVAPNDLVFNGGSRPQLHGREPAAHH</sequence>
<dbReference type="Ensembl" id="ENSCJAT00000148329.1">
    <property type="protein sequence ID" value="ENSCJAP00000079381.1"/>
    <property type="gene ID" value="ENSCJAG00000076001.1"/>
</dbReference>
<dbReference type="InterPro" id="IPR002587">
    <property type="entry name" value="Myo-inos-1-P_Synthase"/>
</dbReference>
<keyword evidence="2" id="KW-1185">Reference proteome</keyword>
<dbReference type="OMA" id="FEYWTTR"/>
<dbReference type="Pfam" id="PF07994">
    <property type="entry name" value="NAD_binding_5"/>
    <property type="match status" value="1"/>
</dbReference>
<reference evidence="1" key="3">
    <citation type="submission" date="2025-09" db="UniProtKB">
        <authorList>
            <consortium name="Ensembl"/>
        </authorList>
    </citation>
    <scope>IDENTIFICATION</scope>
</reference>
<reference evidence="1" key="2">
    <citation type="submission" date="2025-08" db="UniProtKB">
        <authorList>
            <consortium name="Ensembl"/>
        </authorList>
    </citation>
    <scope>IDENTIFICATION</scope>
</reference>
<dbReference type="GO" id="GO:0004512">
    <property type="term" value="F:inositol-3-phosphate synthase activity"/>
    <property type="evidence" value="ECO:0007669"/>
    <property type="project" value="InterPro"/>
</dbReference>
<name>A0A8I3WMM9_CALJA</name>
<reference evidence="1 2" key="1">
    <citation type="submission" date="2009-03" db="EMBL/GenBank/DDBJ databases">
        <authorList>
            <person name="Warren W."/>
            <person name="Ye L."/>
            <person name="Minx P."/>
            <person name="Worley K."/>
            <person name="Gibbs R."/>
            <person name="Wilson R.K."/>
        </authorList>
    </citation>
    <scope>NUCLEOTIDE SEQUENCE [LARGE SCALE GENOMIC DNA]</scope>
</reference>
<proteinExistence type="predicted"/>
<evidence type="ECO:0000313" key="1">
    <source>
        <dbReference type="Ensembl" id="ENSCJAP00000079381.1"/>
    </source>
</evidence>
<dbReference type="Gene3D" id="3.40.50.720">
    <property type="entry name" value="NAD(P)-binding Rossmann-like Domain"/>
    <property type="match status" value="1"/>
</dbReference>
<protein>
    <submittedName>
        <fullName evidence="1">Uncharacterized protein</fullName>
    </submittedName>
</protein>
<dbReference type="GO" id="GO:0008654">
    <property type="term" value="P:phospholipid biosynthetic process"/>
    <property type="evidence" value="ECO:0007669"/>
    <property type="project" value="InterPro"/>
</dbReference>